<gene>
    <name evidence="1" type="ORF">F5891DRAFT_1281943</name>
</gene>
<evidence type="ECO:0000313" key="2">
    <source>
        <dbReference type="Proteomes" id="UP001195769"/>
    </source>
</evidence>
<dbReference type="GeneID" id="64664809"/>
<dbReference type="EMBL" id="JABBWK010000092">
    <property type="protein sequence ID" value="KAG1893730.1"/>
    <property type="molecule type" value="Genomic_DNA"/>
</dbReference>
<dbReference type="Proteomes" id="UP001195769">
    <property type="component" value="Unassembled WGS sequence"/>
</dbReference>
<comment type="caution">
    <text evidence="1">The sequence shown here is derived from an EMBL/GenBank/DDBJ whole genome shotgun (WGS) entry which is preliminary data.</text>
</comment>
<accession>A0AAD4HDL8</accession>
<name>A0AAD4HDL8_9AGAM</name>
<proteinExistence type="predicted"/>
<keyword evidence="2" id="KW-1185">Reference proteome</keyword>
<dbReference type="InterPro" id="IPR011990">
    <property type="entry name" value="TPR-like_helical_dom_sf"/>
</dbReference>
<reference evidence="1" key="1">
    <citation type="journal article" date="2020" name="New Phytol.">
        <title>Comparative genomics reveals dynamic genome evolution in host specialist ectomycorrhizal fungi.</title>
        <authorList>
            <person name="Lofgren L.A."/>
            <person name="Nguyen N.H."/>
            <person name="Vilgalys R."/>
            <person name="Ruytinx J."/>
            <person name="Liao H.L."/>
            <person name="Branco S."/>
            <person name="Kuo A."/>
            <person name="LaButti K."/>
            <person name="Lipzen A."/>
            <person name="Andreopoulos W."/>
            <person name="Pangilinan J."/>
            <person name="Riley R."/>
            <person name="Hundley H."/>
            <person name="Na H."/>
            <person name="Barry K."/>
            <person name="Grigoriev I.V."/>
            <person name="Stajich J.E."/>
            <person name="Kennedy P.G."/>
        </authorList>
    </citation>
    <scope>NUCLEOTIDE SEQUENCE</scope>
    <source>
        <strain evidence="1">FC203</strain>
    </source>
</reference>
<evidence type="ECO:0000313" key="1">
    <source>
        <dbReference type="EMBL" id="KAG1893730.1"/>
    </source>
</evidence>
<protein>
    <submittedName>
        <fullName evidence="1">Uncharacterized protein</fullName>
    </submittedName>
</protein>
<dbReference type="AlphaFoldDB" id="A0AAD4HDL8"/>
<dbReference type="Gene3D" id="1.25.40.10">
    <property type="entry name" value="Tetratricopeptide repeat domain"/>
    <property type="match status" value="1"/>
</dbReference>
<organism evidence="1 2">
    <name type="scientific">Suillus fuscotomentosus</name>
    <dbReference type="NCBI Taxonomy" id="1912939"/>
    <lineage>
        <taxon>Eukaryota</taxon>
        <taxon>Fungi</taxon>
        <taxon>Dikarya</taxon>
        <taxon>Basidiomycota</taxon>
        <taxon>Agaricomycotina</taxon>
        <taxon>Agaricomycetes</taxon>
        <taxon>Agaricomycetidae</taxon>
        <taxon>Boletales</taxon>
        <taxon>Suillineae</taxon>
        <taxon>Suillaceae</taxon>
        <taxon>Suillus</taxon>
    </lineage>
</organism>
<dbReference type="RefSeq" id="XP_041219306.1">
    <property type="nucleotide sequence ID" value="XM_041370511.1"/>
</dbReference>
<dbReference type="SUPFAM" id="SSF81901">
    <property type="entry name" value="HCP-like"/>
    <property type="match status" value="1"/>
</dbReference>
<sequence length="408" mass="45944">MSIQLGREAVSLCPEGHADRDHYLDNLAFSLSSRFDHQGKANDLDEAIFWHEEALCLRPGTALVARFNTRSDIDDITRAISLHREALTLCPPGHLHHDTTLNNLALALQTRYDKSHVRRDLNEAIDQSRESLRLTRLDHPERHITLFNLSSVLCSRFTQTQKIEDVEEAITLCQQSLEALHSLHPDRHYSYLRLQEAYMSRYCVQHKPGDLALAVENFRLASRHPTHGFPNRIIQAHKWAVAAEQHGDGSALEAYSTFFRASGCSFGNTIVGNFTAGKLPAAFHYARSLPVDAASGAIRRNNLPRAVELWSRAVDSSGRWHLDSGPQSKNEVLQTVTDRAAADWEATEYRILTRQWEAAVAEIRDLPAFLAVPASPPSYEDLQVAARQGPVIILMRANTRQRHHRPAV</sequence>